<evidence type="ECO:0000256" key="3">
    <source>
        <dbReference type="ARBA" id="ARBA00023082"/>
    </source>
</evidence>
<keyword evidence="5" id="KW-0804">Transcription</keyword>
<dbReference type="EMBL" id="CP046322">
    <property type="protein sequence ID" value="QGS34149.1"/>
    <property type="molecule type" value="Genomic_DNA"/>
</dbReference>
<sequence>MPRPAGWIAPGRRTGTMSANTPVDLHRAHRAAKALRLRLNGATYRDIADALDVSPGTVHADITRALANIPRPAADALRELEVTRLDALQLACWDDATAGNLAAIDRCVKIIDRRARLLGLDAPQQVQLATADVDLDATVERIMRVVDAATTTATTEARPD</sequence>
<dbReference type="GO" id="GO:0016987">
    <property type="term" value="F:sigma factor activity"/>
    <property type="evidence" value="ECO:0007669"/>
    <property type="project" value="UniProtKB-KW"/>
</dbReference>
<evidence type="ECO:0000256" key="5">
    <source>
        <dbReference type="ARBA" id="ARBA00023163"/>
    </source>
</evidence>
<name>A0A6B8TH47_9CORY</name>
<dbReference type="Proteomes" id="UP000426857">
    <property type="component" value="Chromosome"/>
</dbReference>
<comment type="similarity">
    <text evidence="1">Belongs to the sigma-70 factor family. ECF subfamily.</text>
</comment>
<keyword evidence="2" id="KW-0805">Transcription regulation</keyword>
<evidence type="ECO:0000256" key="2">
    <source>
        <dbReference type="ARBA" id="ARBA00023015"/>
    </source>
</evidence>
<reference evidence="8 9" key="1">
    <citation type="submission" date="2019-11" db="EMBL/GenBank/DDBJ databases">
        <title>FDA dAtabase for Regulatory Grade micrObial Sequences (FDA-ARGOS): Supporting development and validation of Infectious Disease Dx tests.</title>
        <authorList>
            <person name="Kerrigan L."/>
            <person name="Long C."/>
            <person name="Tallon L."/>
            <person name="Sadzewicz L."/>
            <person name="Vavikolanu K."/>
            <person name="Mehta A."/>
            <person name="Aluvathingal J."/>
            <person name="Nadendla S."/>
            <person name="Yan Y."/>
            <person name="Sichtig H."/>
        </authorList>
    </citation>
    <scope>NUCLEOTIDE SEQUENCE [LARGE SCALE GENOMIC DNA]</scope>
    <source>
        <strain evidence="8 9">FDAARGOS_674</strain>
    </source>
</reference>
<dbReference type="KEGG" id="cxe:FOB82_03520"/>
<evidence type="ECO:0000313" key="8">
    <source>
        <dbReference type="EMBL" id="QGS34149.1"/>
    </source>
</evidence>
<proteinExistence type="inferred from homology"/>
<evidence type="ECO:0000256" key="1">
    <source>
        <dbReference type="ARBA" id="ARBA00010641"/>
    </source>
</evidence>
<evidence type="ECO:0000259" key="7">
    <source>
        <dbReference type="Pfam" id="PF08281"/>
    </source>
</evidence>
<dbReference type="InterPro" id="IPR013249">
    <property type="entry name" value="RNA_pol_sigma70_r4_t2"/>
</dbReference>
<evidence type="ECO:0000256" key="6">
    <source>
        <dbReference type="SAM" id="MobiDB-lite"/>
    </source>
</evidence>
<dbReference type="GO" id="GO:0003677">
    <property type="term" value="F:DNA binding"/>
    <property type="evidence" value="ECO:0007669"/>
    <property type="project" value="UniProtKB-KW"/>
</dbReference>
<evidence type="ECO:0000256" key="4">
    <source>
        <dbReference type="ARBA" id="ARBA00023125"/>
    </source>
</evidence>
<feature type="domain" description="RNA polymerase sigma factor 70 region 4 type 2" evidence="7">
    <location>
        <begin position="32"/>
        <end position="67"/>
    </location>
</feature>
<dbReference type="AlphaFoldDB" id="A0A6B8TH47"/>
<gene>
    <name evidence="8" type="ORF">FOB82_03520</name>
</gene>
<protein>
    <recommendedName>
        <fullName evidence="7">RNA polymerase sigma factor 70 region 4 type 2 domain-containing protein</fullName>
    </recommendedName>
</protein>
<feature type="region of interest" description="Disordered" evidence="6">
    <location>
        <begin position="1"/>
        <end position="20"/>
    </location>
</feature>
<keyword evidence="4" id="KW-0238">DNA-binding</keyword>
<organism evidence="8 9">
    <name type="scientific">Corynebacterium xerosis</name>
    <dbReference type="NCBI Taxonomy" id="1725"/>
    <lineage>
        <taxon>Bacteria</taxon>
        <taxon>Bacillati</taxon>
        <taxon>Actinomycetota</taxon>
        <taxon>Actinomycetes</taxon>
        <taxon>Mycobacteriales</taxon>
        <taxon>Corynebacteriaceae</taxon>
        <taxon>Corynebacterium</taxon>
    </lineage>
</organism>
<dbReference type="InterPro" id="IPR013324">
    <property type="entry name" value="RNA_pol_sigma_r3/r4-like"/>
</dbReference>
<dbReference type="SUPFAM" id="SSF88659">
    <property type="entry name" value="Sigma3 and sigma4 domains of RNA polymerase sigma factors"/>
    <property type="match status" value="1"/>
</dbReference>
<dbReference type="Gene3D" id="1.10.10.10">
    <property type="entry name" value="Winged helix-like DNA-binding domain superfamily/Winged helix DNA-binding domain"/>
    <property type="match status" value="1"/>
</dbReference>
<evidence type="ECO:0000313" key="9">
    <source>
        <dbReference type="Proteomes" id="UP000426857"/>
    </source>
</evidence>
<dbReference type="InterPro" id="IPR036388">
    <property type="entry name" value="WH-like_DNA-bd_sf"/>
</dbReference>
<accession>A0A6B8TH47</accession>
<dbReference type="Pfam" id="PF08281">
    <property type="entry name" value="Sigma70_r4_2"/>
    <property type="match status" value="1"/>
</dbReference>
<dbReference type="GO" id="GO:0006352">
    <property type="term" value="P:DNA-templated transcription initiation"/>
    <property type="evidence" value="ECO:0007669"/>
    <property type="project" value="InterPro"/>
</dbReference>
<keyword evidence="3" id="KW-0731">Sigma factor</keyword>